<dbReference type="Gene3D" id="3.30.420.10">
    <property type="entry name" value="Ribonuclease H-like superfamily/Ribonuclease H"/>
    <property type="match status" value="1"/>
</dbReference>
<dbReference type="KEGG" id="fas:105268203"/>
<organism evidence="1">
    <name type="scientific">Fopius arisanus</name>
    <dbReference type="NCBI Taxonomy" id="64838"/>
    <lineage>
        <taxon>Eukaryota</taxon>
        <taxon>Metazoa</taxon>
        <taxon>Ecdysozoa</taxon>
        <taxon>Arthropoda</taxon>
        <taxon>Hexapoda</taxon>
        <taxon>Insecta</taxon>
        <taxon>Pterygota</taxon>
        <taxon>Neoptera</taxon>
        <taxon>Endopterygota</taxon>
        <taxon>Hymenoptera</taxon>
        <taxon>Apocrita</taxon>
        <taxon>Ichneumonoidea</taxon>
        <taxon>Braconidae</taxon>
        <taxon>Opiinae</taxon>
        <taxon>Fopius</taxon>
    </lineage>
</organism>
<protein>
    <submittedName>
        <fullName evidence="1">DapF protein</fullName>
    </submittedName>
</protein>
<gene>
    <name evidence="1" type="primary">dapF</name>
    <name evidence="3 4" type="synonym">LOC105268203</name>
    <name evidence="1" type="ORF">g.11904</name>
</gene>
<sequence>MGEFSFDDGYCEVYISSSWNPMTSLAGFGIWFGNANNANAKQTLRRHHREKDEVEMLAAQEAVKIARSLGHEKVLICTTCTFVKRNLQMENVEVERVNNDSYPMKEAFRLAAQASGMISPNHIHFQKLLAS</sequence>
<keyword evidence="2" id="KW-1185">Reference proteome</keyword>
<dbReference type="InterPro" id="IPR036397">
    <property type="entry name" value="RNaseH_sf"/>
</dbReference>
<evidence type="ECO:0000313" key="4">
    <source>
        <dbReference type="RefSeq" id="XP_011305848.1"/>
    </source>
</evidence>
<evidence type="ECO:0000313" key="2">
    <source>
        <dbReference type="Proteomes" id="UP000694866"/>
    </source>
</evidence>
<evidence type="ECO:0000313" key="3">
    <source>
        <dbReference type="RefSeq" id="XP_011305847.1"/>
    </source>
</evidence>
<name>A0A0C9R633_9HYME</name>
<dbReference type="RefSeq" id="XP_011305847.1">
    <property type="nucleotide sequence ID" value="XM_011307545.1"/>
</dbReference>
<dbReference type="GeneID" id="105268203"/>
<accession>A0A0C9R633</accession>
<reference evidence="1" key="1">
    <citation type="submission" date="2015-01" db="EMBL/GenBank/DDBJ databases">
        <title>Transcriptome Assembly of Fopius arisanus.</title>
        <authorList>
            <person name="Geib S."/>
        </authorList>
    </citation>
    <scope>NUCLEOTIDE SEQUENCE</scope>
</reference>
<dbReference type="EMBL" id="GBYB01008247">
    <property type="protein sequence ID" value="JAG78014.1"/>
    <property type="molecule type" value="Transcribed_RNA"/>
</dbReference>
<proteinExistence type="predicted"/>
<reference evidence="3 4" key="2">
    <citation type="submission" date="2025-04" db="UniProtKB">
        <authorList>
            <consortium name="RefSeq"/>
        </authorList>
    </citation>
    <scope>IDENTIFICATION</scope>
    <source>
        <strain evidence="3 4">USDA-PBARC FA_bdor</strain>
        <tissue evidence="3 4">Whole organism</tissue>
    </source>
</reference>
<evidence type="ECO:0000313" key="1">
    <source>
        <dbReference type="EMBL" id="JAG78014.1"/>
    </source>
</evidence>
<dbReference type="AlphaFoldDB" id="A0A0C9R633"/>
<dbReference type="Proteomes" id="UP000694866">
    <property type="component" value="Unplaced"/>
</dbReference>
<accession>A0A9R1U3K9</accession>
<dbReference type="RefSeq" id="XP_011305848.1">
    <property type="nucleotide sequence ID" value="XM_011307546.1"/>
</dbReference>
<accession>A0A9R1TB05</accession>
<dbReference type="GO" id="GO:0003676">
    <property type="term" value="F:nucleic acid binding"/>
    <property type="evidence" value="ECO:0007669"/>
    <property type="project" value="InterPro"/>
</dbReference>